<comment type="caution">
    <text evidence="1">The sequence shown here is derived from an EMBL/GenBank/DDBJ whole genome shotgun (WGS) entry which is preliminary data.</text>
</comment>
<accession>A0A5D4T7X3</accession>
<evidence type="ECO:0000313" key="1">
    <source>
        <dbReference type="EMBL" id="TYS71760.1"/>
    </source>
</evidence>
<dbReference type="AlphaFoldDB" id="A0A5D4T7X3"/>
<evidence type="ECO:0000313" key="2">
    <source>
        <dbReference type="Proteomes" id="UP000324517"/>
    </source>
</evidence>
<protein>
    <submittedName>
        <fullName evidence="1">DUF1643 domain-containing protein</fullName>
    </submittedName>
</protein>
<gene>
    <name evidence="1" type="ORF">FZC75_11395</name>
</gene>
<sequence>MELTSKAELLKVFRVEASFYKRKIGDEYITLRNQARIIRRGYSGTTPSDAIVMMVNPGSCNASDKNYNIPIMNPVTDSIPFVEANSDQTQEQLMRLMEKRGWNHLVIINLSDICSGNIDVFLNYFNKAKGICHSILSSNRENELKTVINNNYGPFIVAWGTNNKISNLAKCALENSILNSIVGLKHKKYPYYLHPRPPLKLDRIAWLHNINTLLGDQDENTG</sequence>
<dbReference type="OrthoDB" id="8478178at2"/>
<name>A0A5D4T7X3_9BACI</name>
<reference evidence="1 2" key="1">
    <citation type="submission" date="2019-08" db="EMBL/GenBank/DDBJ databases">
        <title>Bacillus genomes from the desert of Cuatro Cienegas, Coahuila.</title>
        <authorList>
            <person name="Olmedo-Alvarez G."/>
        </authorList>
    </citation>
    <scope>NUCLEOTIDE SEQUENCE [LARGE SCALE GENOMIC DNA]</scope>
    <source>
        <strain evidence="1 2">CH98b_3T</strain>
    </source>
</reference>
<dbReference type="EMBL" id="VTET01000005">
    <property type="protein sequence ID" value="TYS71760.1"/>
    <property type="molecule type" value="Genomic_DNA"/>
</dbReference>
<proteinExistence type="predicted"/>
<dbReference type="Proteomes" id="UP000324517">
    <property type="component" value="Unassembled WGS sequence"/>
</dbReference>
<organism evidence="1 2">
    <name type="scientific">Sutcliffiella horikoshii</name>
    <dbReference type="NCBI Taxonomy" id="79883"/>
    <lineage>
        <taxon>Bacteria</taxon>
        <taxon>Bacillati</taxon>
        <taxon>Bacillota</taxon>
        <taxon>Bacilli</taxon>
        <taxon>Bacillales</taxon>
        <taxon>Bacillaceae</taxon>
        <taxon>Sutcliffiella</taxon>
    </lineage>
</organism>
<dbReference type="RefSeq" id="WP_148979416.1">
    <property type="nucleotide sequence ID" value="NZ_JBNILM010000007.1"/>
</dbReference>